<evidence type="ECO:0000313" key="6">
    <source>
        <dbReference type="Proteomes" id="UP000185895"/>
    </source>
</evidence>
<reference evidence="5 6" key="1">
    <citation type="submission" date="2016-09" db="EMBL/GenBank/DDBJ databases">
        <authorList>
            <person name="Capua I."/>
            <person name="De Benedictis P."/>
            <person name="Joannis T."/>
            <person name="Lombin L.H."/>
            <person name="Cattoli G."/>
        </authorList>
    </citation>
    <scope>NUCLEOTIDE SEQUENCE [LARGE SCALE GENOMIC DNA]</scope>
    <source>
        <strain evidence="5 6">ANC 4671</strain>
    </source>
</reference>
<gene>
    <name evidence="5" type="ORF">BJI46_13280</name>
</gene>
<evidence type="ECO:0000256" key="2">
    <source>
        <dbReference type="ARBA" id="ARBA00022695"/>
    </source>
</evidence>
<dbReference type="GO" id="GO:0016779">
    <property type="term" value="F:nucleotidyltransferase activity"/>
    <property type="evidence" value="ECO:0007669"/>
    <property type="project" value="UniProtKB-KW"/>
</dbReference>
<keyword evidence="1 5" id="KW-0808">Transferase</keyword>
<evidence type="ECO:0000256" key="1">
    <source>
        <dbReference type="ARBA" id="ARBA00022679"/>
    </source>
</evidence>
<proteinExistence type="predicted"/>
<feature type="domain" description="Phosphoribosyl-dephospho-CoA transferase MdcG N-terminal" evidence="4">
    <location>
        <begin position="7"/>
        <end position="77"/>
    </location>
</feature>
<dbReference type="OrthoDB" id="1275217at2"/>
<sequence length="204" mass="23309">MNMQIQAHDLLWGMTSQMLPDDVPDWVNDVITARQPVVVRRAVTDPKRVAVGIRGQYRYQRFATEMPKNAIIRQIKPENLRLTDLALFPHLQQILQPLHDTMQKFNLPWGYTGSVGFELATGMRTVTENSDIDLLIRTEQPLVKSEASYMLKILETLGLKTDVQLQTPLGGIALKEWAGTTGKVLLKRHDKAVLVENPWNERRE</sequence>
<name>A0A1E7R690_9GAMM</name>
<dbReference type="Proteomes" id="UP000185895">
    <property type="component" value="Unassembled WGS sequence"/>
</dbReference>
<dbReference type="NCBIfam" id="NF002332">
    <property type="entry name" value="PRK01293.1"/>
    <property type="match status" value="1"/>
</dbReference>
<dbReference type="InterPro" id="IPR017557">
    <property type="entry name" value="Holo-ACP_synthase"/>
</dbReference>
<accession>A0A1E7R690</accession>
<feature type="domain" description="Phosphoribosyl-dephospho-CoA transferase MdcG C-terminal" evidence="3">
    <location>
        <begin position="89"/>
        <end position="198"/>
    </location>
</feature>
<dbReference type="Pfam" id="PF20866">
    <property type="entry name" value="MdcG_N"/>
    <property type="match status" value="1"/>
</dbReference>
<dbReference type="RefSeq" id="WP_070070107.1">
    <property type="nucleotide sequence ID" value="NZ_MKKK01000030.1"/>
</dbReference>
<keyword evidence="2" id="KW-0548">Nucleotidyltransferase</keyword>
<dbReference type="EMBL" id="MKKK01000030">
    <property type="protein sequence ID" value="OEY94783.1"/>
    <property type="molecule type" value="Genomic_DNA"/>
</dbReference>
<evidence type="ECO:0000313" key="5">
    <source>
        <dbReference type="EMBL" id="OEY94783.1"/>
    </source>
</evidence>
<keyword evidence="6" id="KW-1185">Reference proteome</keyword>
<dbReference type="NCBIfam" id="TIGR03135">
    <property type="entry name" value="malonate_mdcG"/>
    <property type="match status" value="1"/>
</dbReference>
<evidence type="ECO:0000259" key="4">
    <source>
        <dbReference type="Pfam" id="PF20866"/>
    </source>
</evidence>
<organism evidence="5 6">
    <name type="scientific">Acinetobacter qingfengensis</name>
    <dbReference type="NCBI Taxonomy" id="1262585"/>
    <lineage>
        <taxon>Bacteria</taxon>
        <taxon>Pseudomonadati</taxon>
        <taxon>Pseudomonadota</taxon>
        <taxon>Gammaproteobacteria</taxon>
        <taxon>Moraxellales</taxon>
        <taxon>Moraxellaceae</taxon>
        <taxon>Acinetobacter</taxon>
    </lineage>
</organism>
<dbReference type="InterPro" id="IPR049180">
    <property type="entry name" value="MdcG_C"/>
</dbReference>
<dbReference type="AlphaFoldDB" id="A0A1E7R690"/>
<comment type="caution">
    <text evidence="5">The sequence shown here is derived from an EMBL/GenBank/DDBJ whole genome shotgun (WGS) entry which is preliminary data.</text>
</comment>
<dbReference type="Pfam" id="PF10620">
    <property type="entry name" value="MdcG"/>
    <property type="match status" value="1"/>
</dbReference>
<protein>
    <submittedName>
        <fullName evidence="5">Phosphoribosyl-dephospho-CoA transferase</fullName>
    </submittedName>
</protein>
<dbReference type="STRING" id="1262585.BJI46_13280"/>
<evidence type="ECO:0000259" key="3">
    <source>
        <dbReference type="Pfam" id="PF10620"/>
    </source>
</evidence>
<dbReference type="InterPro" id="IPR048903">
    <property type="entry name" value="MdcG_N"/>
</dbReference>